<protein>
    <submittedName>
        <fullName evidence="2">SnoaL-like domain-containing protein</fullName>
    </submittedName>
</protein>
<proteinExistence type="predicted"/>
<dbReference type="EMBL" id="FXTJ01000008">
    <property type="protein sequence ID" value="SMO94625.1"/>
    <property type="molecule type" value="Genomic_DNA"/>
</dbReference>
<reference evidence="2 3" key="1">
    <citation type="submission" date="2017-05" db="EMBL/GenBank/DDBJ databases">
        <authorList>
            <person name="Varghese N."/>
            <person name="Submissions S."/>
        </authorList>
    </citation>
    <scope>NUCLEOTIDE SEQUENCE [LARGE SCALE GENOMIC DNA]</scope>
    <source>
        <strain evidence="2 3">DSM 46834</strain>
    </source>
</reference>
<gene>
    <name evidence="2" type="ORF">SAMN06273567_108157</name>
</gene>
<evidence type="ECO:0000313" key="2">
    <source>
        <dbReference type="EMBL" id="SMO94625.1"/>
    </source>
</evidence>
<dbReference type="Proteomes" id="UP000317484">
    <property type="component" value="Unassembled WGS sequence"/>
</dbReference>
<dbReference type="Gene3D" id="3.10.450.50">
    <property type="match status" value="1"/>
</dbReference>
<evidence type="ECO:0000259" key="1">
    <source>
        <dbReference type="Pfam" id="PF13577"/>
    </source>
</evidence>
<dbReference type="InterPro" id="IPR032710">
    <property type="entry name" value="NTF2-like_dom_sf"/>
</dbReference>
<sequence length="163" mass="17729">MSHDRWDDPALLGARSARLYARYAQAVDDGDLEALRAMVTDDVGVTRGELPTESGVEAFLDVYRAHNALRIPVCRHVVTNVLAERAGDVVRTSAYFQATMFEEGRTRVVTGTYADDHVERDGGLLIAHKRISVDRVVHLPAAEARFAHAGTPESVAGSTAARS</sequence>
<organism evidence="2 3">
    <name type="scientific">Geodermatophilus aquaeductus</name>
    <dbReference type="NCBI Taxonomy" id="1564161"/>
    <lineage>
        <taxon>Bacteria</taxon>
        <taxon>Bacillati</taxon>
        <taxon>Actinomycetota</taxon>
        <taxon>Actinomycetes</taxon>
        <taxon>Geodermatophilales</taxon>
        <taxon>Geodermatophilaceae</taxon>
        <taxon>Geodermatophilus</taxon>
    </lineage>
</organism>
<evidence type="ECO:0000313" key="3">
    <source>
        <dbReference type="Proteomes" id="UP000317484"/>
    </source>
</evidence>
<feature type="domain" description="SnoaL-like" evidence="1">
    <location>
        <begin position="18"/>
        <end position="129"/>
    </location>
</feature>
<keyword evidence="3" id="KW-1185">Reference proteome</keyword>
<accession>A0A521FEU8</accession>
<dbReference type="Pfam" id="PF13577">
    <property type="entry name" value="SnoaL_4"/>
    <property type="match status" value="1"/>
</dbReference>
<name>A0A521FEU8_9ACTN</name>
<dbReference type="AlphaFoldDB" id="A0A521FEU8"/>
<dbReference type="CDD" id="cd00531">
    <property type="entry name" value="NTF2_like"/>
    <property type="match status" value="1"/>
</dbReference>
<dbReference type="RefSeq" id="WP_142460007.1">
    <property type="nucleotide sequence ID" value="NZ_FXTJ01000008.1"/>
</dbReference>
<dbReference type="InterPro" id="IPR037401">
    <property type="entry name" value="SnoaL-like"/>
</dbReference>
<dbReference type="SUPFAM" id="SSF54427">
    <property type="entry name" value="NTF2-like"/>
    <property type="match status" value="1"/>
</dbReference>